<organism evidence="1 2">
    <name type="scientific">Cinara cedri</name>
    <dbReference type="NCBI Taxonomy" id="506608"/>
    <lineage>
        <taxon>Eukaryota</taxon>
        <taxon>Metazoa</taxon>
        <taxon>Ecdysozoa</taxon>
        <taxon>Arthropoda</taxon>
        <taxon>Hexapoda</taxon>
        <taxon>Insecta</taxon>
        <taxon>Pterygota</taxon>
        <taxon>Neoptera</taxon>
        <taxon>Paraneoptera</taxon>
        <taxon>Hemiptera</taxon>
        <taxon>Sternorrhyncha</taxon>
        <taxon>Aphidomorpha</taxon>
        <taxon>Aphidoidea</taxon>
        <taxon>Aphididae</taxon>
        <taxon>Lachninae</taxon>
        <taxon>Cinara</taxon>
    </lineage>
</organism>
<keyword evidence="2" id="KW-1185">Reference proteome</keyword>
<protein>
    <recommendedName>
        <fullName evidence="3">NTF2-like domain</fullName>
    </recommendedName>
</protein>
<dbReference type="AlphaFoldDB" id="A0A5E4MB87"/>
<dbReference type="Proteomes" id="UP000325440">
    <property type="component" value="Unassembled WGS sequence"/>
</dbReference>
<evidence type="ECO:0008006" key="3">
    <source>
        <dbReference type="Google" id="ProtNLM"/>
    </source>
</evidence>
<evidence type="ECO:0000313" key="2">
    <source>
        <dbReference type="Proteomes" id="UP000325440"/>
    </source>
</evidence>
<evidence type="ECO:0000313" key="1">
    <source>
        <dbReference type="EMBL" id="VVC27171.1"/>
    </source>
</evidence>
<dbReference type="OrthoDB" id="339151at2759"/>
<proteinExistence type="predicted"/>
<dbReference type="EMBL" id="CABPRJ010000067">
    <property type="protein sequence ID" value="VVC27171.1"/>
    <property type="molecule type" value="Genomic_DNA"/>
</dbReference>
<name>A0A5E4MB87_9HEMI</name>
<reference evidence="1 2" key="1">
    <citation type="submission" date="2019-08" db="EMBL/GenBank/DDBJ databases">
        <authorList>
            <person name="Alioto T."/>
            <person name="Alioto T."/>
            <person name="Gomez Garrido J."/>
        </authorList>
    </citation>
    <scope>NUCLEOTIDE SEQUENCE [LARGE SCALE GENOMIC DNA]</scope>
</reference>
<accession>A0A5E4MB87</accession>
<gene>
    <name evidence="1" type="ORF">CINCED_3A025524</name>
</gene>
<sequence length="70" mass="7993">MADTITENAASIGYKYAEHYYAVLRTLPGCIDQFYDDFGEYKTVFENGTVFWARTRQEAIKALTQPISDS</sequence>
<feature type="non-terminal residue" evidence="1">
    <location>
        <position position="70"/>
    </location>
</feature>